<organism evidence="1 2">
    <name type="scientific">Penicillium frequentans</name>
    <dbReference type="NCBI Taxonomy" id="3151616"/>
    <lineage>
        <taxon>Eukaryota</taxon>
        <taxon>Fungi</taxon>
        <taxon>Dikarya</taxon>
        <taxon>Ascomycota</taxon>
        <taxon>Pezizomycotina</taxon>
        <taxon>Eurotiomycetes</taxon>
        <taxon>Eurotiomycetidae</taxon>
        <taxon>Eurotiales</taxon>
        <taxon>Aspergillaceae</taxon>
        <taxon>Penicillium</taxon>
    </lineage>
</organism>
<dbReference type="Proteomes" id="UP001220324">
    <property type="component" value="Unassembled WGS sequence"/>
</dbReference>
<gene>
    <name evidence="1" type="ORF">N7494_000460</name>
</gene>
<sequence>MGQSKVLLFANLTVNMGLFWEERPLGFRWSHKTPQYPDPFGPLYDTLGDRGLTAVNQSEFATGYQQTAFNIFAETSFVWPSYWSVDAFSGNNAKESWKYEYSVTPAYHGADLTAYFSVNTATPTEGIRHAFQKMLGSFIIKDSPVISIQDAKGGASDAIVPENTDGHILWPMWNSSLPIMMDLNTTGGSLSYRNVTEHLAYWLREDPGVVNHLRLANAYLWEGDGVNDVGFGGKSVRAYLSK</sequence>
<keyword evidence="2" id="KW-1185">Reference proteome</keyword>
<proteinExistence type="predicted"/>
<dbReference type="GO" id="GO:0017000">
    <property type="term" value="P:antibiotic biosynthetic process"/>
    <property type="evidence" value="ECO:0007669"/>
    <property type="project" value="UniProtKB-ARBA"/>
</dbReference>
<dbReference type="InterPro" id="IPR029058">
    <property type="entry name" value="AB_hydrolase_fold"/>
</dbReference>
<dbReference type="Gene3D" id="3.40.50.1820">
    <property type="entry name" value="alpha/beta hydrolase"/>
    <property type="match status" value="1"/>
</dbReference>
<reference evidence="1 2" key="1">
    <citation type="journal article" date="2023" name="IMA Fungus">
        <title>Comparative genomic study of the Penicillium genus elucidates a diverse pangenome and 15 lateral gene transfer events.</title>
        <authorList>
            <person name="Petersen C."/>
            <person name="Sorensen T."/>
            <person name="Nielsen M.R."/>
            <person name="Sondergaard T.E."/>
            <person name="Sorensen J.L."/>
            <person name="Fitzpatrick D.A."/>
            <person name="Frisvad J.C."/>
            <person name="Nielsen K.L."/>
        </authorList>
    </citation>
    <scope>NUCLEOTIDE SEQUENCE [LARGE SCALE GENOMIC DNA]</scope>
    <source>
        <strain evidence="1 2">IBT 35679</strain>
    </source>
</reference>
<comment type="caution">
    <text evidence="1">The sequence shown here is derived from an EMBL/GenBank/DDBJ whole genome shotgun (WGS) entry which is preliminary data.</text>
</comment>
<evidence type="ECO:0000313" key="1">
    <source>
        <dbReference type="EMBL" id="KAJ5556545.1"/>
    </source>
</evidence>
<name>A0AAD6D7V2_9EURO</name>
<dbReference type="AlphaFoldDB" id="A0AAD6D7V2"/>
<accession>A0AAD6D7V2</accession>
<dbReference type="GO" id="GO:0072330">
    <property type="term" value="P:monocarboxylic acid biosynthetic process"/>
    <property type="evidence" value="ECO:0007669"/>
    <property type="project" value="UniProtKB-ARBA"/>
</dbReference>
<dbReference type="SUPFAM" id="SSF53474">
    <property type="entry name" value="alpha/beta-Hydrolases"/>
    <property type="match status" value="1"/>
</dbReference>
<protein>
    <submittedName>
        <fullName evidence="1">CAZyme family CE10</fullName>
    </submittedName>
</protein>
<dbReference type="EMBL" id="JAQIZZ010000001">
    <property type="protein sequence ID" value="KAJ5556545.1"/>
    <property type="molecule type" value="Genomic_DNA"/>
</dbReference>
<evidence type="ECO:0000313" key="2">
    <source>
        <dbReference type="Proteomes" id="UP001220324"/>
    </source>
</evidence>